<feature type="domain" description="Glycosyltransferase RgtA/B/C/D-like" evidence="10">
    <location>
        <begin position="95"/>
        <end position="250"/>
    </location>
</feature>
<dbReference type="InterPro" id="IPR038731">
    <property type="entry name" value="RgtA/B/C-like"/>
</dbReference>
<comment type="caution">
    <text evidence="11">The sequence shown here is derived from an EMBL/GenBank/DDBJ whole genome shotgun (WGS) entry which is preliminary data.</text>
</comment>
<feature type="transmembrane region" description="Helical" evidence="9">
    <location>
        <begin position="110"/>
        <end position="135"/>
    </location>
</feature>
<evidence type="ECO:0000256" key="8">
    <source>
        <dbReference type="SAM" id="MobiDB-lite"/>
    </source>
</evidence>
<evidence type="ECO:0000256" key="9">
    <source>
        <dbReference type="SAM" id="Phobius"/>
    </source>
</evidence>
<gene>
    <name evidence="11" type="ORF">GOOTI_195_00060</name>
</gene>
<keyword evidence="12" id="KW-1185">Reference proteome</keyword>
<evidence type="ECO:0000256" key="2">
    <source>
        <dbReference type="ARBA" id="ARBA00022475"/>
    </source>
</evidence>
<keyword evidence="7 9" id="KW-0472">Membrane</keyword>
<feature type="transmembrane region" description="Helical" evidence="9">
    <location>
        <begin position="40"/>
        <end position="57"/>
    </location>
</feature>
<keyword evidence="6 9" id="KW-1133">Transmembrane helix</keyword>
<sequence>MTTASRAADFGASPARQSIENVGISPDDIPLPRATTRERVAFVALLVGTAALYLWNITVNGNANTFYAGAAWAGSRNWEALLFGSVDPSNFITVDKPPVSQWIMGLSGQVFGYSSASMLVPEAVMGVASVALLYATVTRVSGRTAGLIAGAALALTPVAAMMFRFNNPDAAMVLLMTAAAYCTVRATSRASMRWLVLAGVALGFAFLAKMLEGLMVLPALGFVYLLAAPTSLGRRVCHLLAATLALVVSSGWYVLLTLLWPASSRPYLAGSTDNNFMNLVLGYNGLDRIAGHGGGHSPAPADMEQLARENPALTGGFGGGMFGSAPGITRLFGGEFGAEISFLLPSALVAFVVVLVLRGRTPRTDLVRAGALLFGLWLLVDGIVLSYMSGTVHPYYSLAIAPPVAGLVGIGVVEAWRARSSAIVWKMITARVGLAAMIVSGGIWAFALLDREPSWFPWLRWACSSSPFSPEFSPSCPSPRVDPSRQSPLDAVSSQSSRRPQRSRSTATPWRTRAAAHRCCQATWVRAARRSLIRRPIRRTTAPVVSSRAQIDNGVGSARRRIRLRLTGYWHRAPHGGLPPPVVRRRRLRSNSMRAFR</sequence>
<evidence type="ECO:0000256" key="1">
    <source>
        <dbReference type="ARBA" id="ARBA00004651"/>
    </source>
</evidence>
<reference evidence="11" key="1">
    <citation type="submission" date="2012-02" db="EMBL/GenBank/DDBJ databases">
        <title>Whole genome shotgun sequence of Gordonia otitidis NBRC 100426.</title>
        <authorList>
            <person name="Yoshida I."/>
            <person name="Hosoyama A."/>
            <person name="Tsuchikane K."/>
            <person name="Katsumata H."/>
            <person name="Yamazaki S."/>
            <person name="Fujita N."/>
        </authorList>
    </citation>
    <scope>NUCLEOTIDE SEQUENCE [LARGE SCALE GENOMIC DNA]</scope>
    <source>
        <strain evidence="11">NBRC 100426</strain>
    </source>
</reference>
<evidence type="ECO:0000256" key="6">
    <source>
        <dbReference type="ARBA" id="ARBA00022989"/>
    </source>
</evidence>
<feature type="transmembrane region" description="Helical" evidence="9">
    <location>
        <begin position="369"/>
        <end position="389"/>
    </location>
</feature>
<dbReference type="InterPro" id="IPR050297">
    <property type="entry name" value="LipidA_mod_glycosyltrf_83"/>
</dbReference>
<feature type="transmembrane region" description="Helical" evidence="9">
    <location>
        <begin position="428"/>
        <end position="449"/>
    </location>
</feature>
<feature type="transmembrane region" description="Helical" evidence="9">
    <location>
        <begin position="194"/>
        <end position="227"/>
    </location>
</feature>
<evidence type="ECO:0000256" key="4">
    <source>
        <dbReference type="ARBA" id="ARBA00022679"/>
    </source>
</evidence>
<keyword evidence="5 9" id="KW-0812">Transmembrane</keyword>
<feature type="transmembrane region" description="Helical" evidence="9">
    <location>
        <begin position="147"/>
        <end position="165"/>
    </location>
</feature>
<evidence type="ECO:0000313" key="11">
    <source>
        <dbReference type="EMBL" id="GAB36073.1"/>
    </source>
</evidence>
<keyword evidence="3" id="KW-0328">Glycosyltransferase</keyword>
<feature type="transmembrane region" description="Helical" evidence="9">
    <location>
        <begin position="340"/>
        <end position="357"/>
    </location>
</feature>
<accession>H5TRG5</accession>
<feature type="transmembrane region" description="Helical" evidence="9">
    <location>
        <begin position="395"/>
        <end position="416"/>
    </location>
</feature>
<proteinExistence type="predicted"/>
<protein>
    <submittedName>
        <fullName evidence="11">Glycosyltransferase</fullName>
    </submittedName>
</protein>
<dbReference type="Pfam" id="PF13231">
    <property type="entry name" value="PMT_2"/>
    <property type="match status" value="1"/>
</dbReference>
<dbReference type="AlphaFoldDB" id="H5TRG5"/>
<dbReference type="EMBL" id="BAFB01000195">
    <property type="protein sequence ID" value="GAB36073.1"/>
    <property type="molecule type" value="Genomic_DNA"/>
</dbReference>
<keyword evidence="2" id="KW-1003">Cell membrane</keyword>
<dbReference type="PANTHER" id="PTHR33908:SF3">
    <property type="entry name" value="UNDECAPRENYL PHOSPHATE-ALPHA-4-AMINO-4-DEOXY-L-ARABINOSE ARABINOSYL TRANSFERASE"/>
    <property type="match status" value="1"/>
</dbReference>
<dbReference type="GO" id="GO:0005886">
    <property type="term" value="C:plasma membrane"/>
    <property type="evidence" value="ECO:0007669"/>
    <property type="project" value="UniProtKB-SubCell"/>
</dbReference>
<organism evidence="11 12">
    <name type="scientific">Gordonia otitidis (strain DSM 44809 / CCUG 52243 / JCM 12355 / NBRC 100426 / IFM 10032)</name>
    <dbReference type="NCBI Taxonomy" id="1108044"/>
    <lineage>
        <taxon>Bacteria</taxon>
        <taxon>Bacillati</taxon>
        <taxon>Actinomycetota</taxon>
        <taxon>Actinomycetes</taxon>
        <taxon>Mycobacteriales</taxon>
        <taxon>Gordoniaceae</taxon>
        <taxon>Gordonia</taxon>
    </lineage>
</organism>
<name>H5TRG5_GORO1</name>
<dbReference type="Proteomes" id="UP000005038">
    <property type="component" value="Unassembled WGS sequence"/>
</dbReference>
<feature type="region of interest" description="Disordered" evidence="8">
    <location>
        <begin position="474"/>
        <end position="514"/>
    </location>
</feature>
<evidence type="ECO:0000256" key="7">
    <source>
        <dbReference type="ARBA" id="ARBA00023136"/>
    </source>
</evidence>
<evidence type="ECO:0000259" key="10">
    <source>
        <dbReference type="Pfam" id="PF13231"/>
    </source>
</evidence>
<evidence type="ECO:0000256" key="5">
    <source>
        <dbReference type="ARBA" id="ARBA00022692"/>
    </source>
</evidence>
<dbReference type="STRING" id="1108044.GOOTI_195_00060"/>
<feature type="transmembrane region" description="Helical" evidence="9">
    <location>
        <begin position="239"/>
        <end position="260"/>
    </location>
</feature>
<evidence type="ECO:0000256" key="3">
    <source>
        <dbReference type="ARBA" id="ARBA00022676"/>
    </source>
</evidence>
<dbReference type="GO" id="GO:0010041">
    <property type="term" value="P:response to iron(III) ion"/>
    <property type="evidence" value="ECO:0007669"/>
    <property type="project" value="TreeGrafter"/>
</dbReference>
<dbReference type="GO" id="GO:0016763">
    <property type="term" value="F:pentosyltransferase activity"/>
    <property type="evidence" value="ECO:0007669"/>
    <property type="project" value="TreeGrafter"/>
</dbReference>
<dbReference type="PANTHER" id="PTHR33908">
    <property type="entry name" value="MANNOSYLTRANSFERASE YKCB-RELATED"/>
    <property type="match status" value="1"/>
</dbReference>
<keyword evidence="4" id="KW-0808">Transferase</keyword>
<comment type="subcellular location">
    <subcellularLocation>
        <location evidence="1">Cell membrane</location>
        <topology evidence="1">Multi-pass membrane protein</topology>
    </subcellularLocation>
</comment>
<evidence type="ECO:0000313" key="12">
    <source>
        <dbReference type="Proteomes" id="UP000005038"/>
    </source>
</evidence>
<dbReference type="GO" id="GO:0009103">
    <property type="term" value="P:lipopolysaccharide biosynthetic process"/>
    <property type="evidence" value="ECO:0007669"/>
    <property type="project" value="UniProtKB-ARBA"/>
</dbReference>